<dbReference type="Proteomes" id="UP000789860">
    <property type="component" value="Unassembled WGS sequence"/>
</dbReference>
<organism evidence="1 2">
    <name type="scientific">Scutellospora calospora</name>
    <dbReference type="NCBI Taxonomy" id="85575"/>
    <lineage>
        <taxon>Eukaryota</taxon>
        <taxon>Fungi</taxon>
        <taxon>Fungi incertae sedis</taxon>
        <taxon>Mucoromycota</taxon>
        <taxon>Glomeromycotina</taxon>
        <taxon>Glomeromycetes</taxon>
        <taxon>Diversisporales</taxon>
        <taxon>Gigasporaceae</taxon>
        <taxon>Scutellospora</taxon>
    </lineage>
</organism>
<sequence>MTKEKWDHFSKEVEQLISNTATTKLGKKHGEDTYQLNKTWNKLSAAIIERAKKDIPNITKKINYSITKKYNYQATKIHKILTNIRSVLRHIETNILQIDKEWCNQKIIQINKSVKETILVIVNSELLTNIFQILLKEKSEITK</sequence>
<evidence type="ECO:0000313" key="1">
    <source>
        <dbReference type="EMBL" id="CAG8445575.1"/>
    </source>
</evidence>
<reference evidence="1" key="1">
    <citation type="submission" date="2021-06" db="EMBL/GenBank/DDBJ databases">
        <authorList>
            <person name="Kallberg Y."/>
            <person name="Tangrot J."/>
            <person name="Rosling A."/>
        </authorList>
    </citation>
    <scope>NUCLEOTIDE SEQUENCE</scope>
    <source>
        <strain evidence="1">AU212A</strain>
    </source>
</reference>
<comment type="caution">
    <text evidence="1">The sequence shown here is derived from an EMBL/GenBank/DDBJ whole genome shotgun (WGS) entry which is preliminary data.</text>
</comment>
<name>A0ACA9K0P8_9GLOM</name>
<protein>
    <submittedName>
        <fullName evidence="1">9704_t:CDS:1</fullName>
    </submittedName>
</protein>
<feature type="non-terminal residue" evidence="1">
    <location>
        <position position="143"/>
    </location>
</feature>
<gene>
    <name evidence="1" type="ORF">SCALOS_LOCUS904</name>
</gene>
<accession>A0ACA9K0P8</accession>
<evidence type="ECO:0000313" key="2">
    <source>
        <dbReference type="Proteomes" id="UP000789860"/>
    </source>
</evidence>
<proteinExistence type="predicted"/>
<dbReference type="EMBL" id="CAJVPM010000492">
    <property type="protein sequence ID" value="CAG8445575.1"/>
    <property type="molecule type" value="Genomic_DNA"/>
</dbReference>
<keyword evidence="2" id="KW-1185">Reference proteome</keyword>